<proteinExistence type="predicted"/>
<dbReference type="EMBL" id="FRAU01000005">
    <property type="protein sequence ID" value="SHK73035.1"/>
    <property type="molecule type" value="Genomic_DNA"/>
</dbReference>
<dbReference type="PROSITE" id="PS51257">
    <property type="entry name" value="PROKAR_LIPOPROTEIN"/>
    <property type="match status" value="1"/>
</dbReference>
<feature type="chain" id="PRO_5012002810" description="Lipoprotein" evidence="1">
    <location>
        <begin position="23"/>
        <end position="258"/>
    </location>
</feature>
<dbReference type="Proteomes" id="UP000185812">
    <property type="component" value="Unassembled WGS sequence"/>
</dbReference>
<evidence type="ECO:0000313" key="3">
    <source>
        <dbReference type="Proteomes" id="UP000185812"/>
    </source>
</evidence>
<sequence>MRSLLWMGFLCVLLVACEPSTSGPSAPAAVSELAPEASLVLEAFNRLARDTFQLTRTLVVLDAEGRLLGQDQREGSYRPDTGLYWVRVNRKGQFPAGPFGQAVSDAPRTPLTVVQLLWPHPLPFLQPRQRDSYRFQRLPDTLFLGLPVTRLLVLPATVKRAASASLQGVLYLKQQHLVGAELEEAWTTLFGTERRYLSVWLHPADGRLLREQLLIEVDPPTAPPYRFCLETQYVYPDRAPVERFPPPYLRAHDCLWTE</sequence>
<dbReference type="OrthoDB" id="9941401at2"/>
<dbReference type="RefSeq" id="WP_072715694.1">
    <property type="nucleotide sequence ID" value="NZ_FRAU01000005.1"/>
</dbReference>
<evidence type="ECO:0000313" key="2">
    <source>
        <dbReference type="EMBL" id="SHK73035.1"/>
    </source>
</evidence>
<evidence type="ECO:0008006" key="4">
    <source>
        <dbReference type="Google" id="ProtNLM"/>
    </source>
</evidence>
<protein>
    <recommendedName>
        <fullName evidence="4">Lipoprotein</fullName>
    </recommendedName>
</protein>
<dbReference type="STRING" id="633813.SAMN04488087_1876"/>
<keyword evidence="3" id="KW-1185">Reference proteome</keyword>
<evidence type="ECO:0000256" key="1">
    <source>
        <dbReference type="SAM" id="SignalP"/>
    </source>
</evidence>
<dbReference type="AlphaFoldDB" id="A0A1M6UV33"/>
<gene>
    <name evidence="2" type="ORF">SAMN04488087_1876</name>
</gene>
<organism evidence="2 3">
    <name type="scientific">Rhodothermus profundi</name>
    <dbReference type="NCBI Taxonomy" id="633813"/>
    <lineage>
        <taxon>Bacteria</taxon>
        <taxon>Pseudomonadati</taxon>
        <taxon>Rhodothermota</taxon>
        <taxon>Rhodothermia</taxon>
        <taxon>Rhodothermales</taxon>
        <taxon>Rhodothermaceae</taxon>
        <taxon>Rhodothermus</taxon>
    </lineage>
</organism>
<keyword evidence="1" id="KW-0732">Signal</keyword>
<feature type="signal peptide" evidence="1">
    <location>
        <begin position="1"/>
        <end position="22"/>
    </location>
</feature>
<accession>A0A1M6UV33</accession>
<name>A0A1M6UV33_9BACT</name>
<reference evidence="3" key="1">
    <citation type="submission" date="2016-11" db="EMBL/GenBank/DDBJ databases">
        <authorList>
            <person name="Varghese N."/>
            <person name="Submissions S."/>
        </authorList>
    </citation>
    <scope>NUCLEOTIDE SEQUENCE [LARGE SCALE GENOMIC DNA]</scope>
    <source>
        <strain evidence="3">DSM 22212</strain>
    </source>
</reference>